<organism evidence="1 2">
    <name type="scientific">Catenulispora yoronensis</name>
    <dbReference type="NCBI Taxonomy" id="450799"/>
    <lineage>
        <taxon>Bacteria</taxon>
        <taxon>Bacillati</taxon>
        <taxon>Actinomycetota</taxon>
        <taxon>Actinomycetes</taxon>
        <taxon>Catenulisporales</taxon>
        <taxon>Catenulisporaceae</taxon>
        <taxon>Catenulispora</taxon>
    </lineage>
</organism>
<dbReference type="Proteomes" id="UP001500751">
    <property type="component" value="Unassembled WGS sequence"/>
</dbReference>
<evidence type="ECO:0000313" key="2">
    <source>
        <dbReference type="Proteomes" id="UP001500751"/>
    </source>
</evidence>
<gene>
    <name evidence="1" type="ORF">GCM10009839_34110</name>
</gene>
<evidence type="ECO:0000313" key="1">
    <source>
        <dbReference type="EMBL" id="GAA2031376.1"/>
    </source>
</evidence>
<reference evidence="1 2" key="1">
    <citation type="journal article" date="2019" name="Int. J. Syst. Evol. Microbiol.">
        <title>The Global Catalogue of Microorganisms (GCM) 10K type strain sequencing project: providing services to taxonomists for standard genome sequencing and annotation.</title>
        <authorList>
            <consortium name="The Broad Institute Genomics Platform"/>
            <consortium name="The Broad Institute Genome Sequencing Center for Infectious Disease"/>
            <person name="Wu L."/>
            <person name="Ma J."/>
        </authorList>
    </citation>
    <scope>NUCLEOTIDE SEQUENCE [LARGE SCALE GENOMIC DNA]</scope>
    <source>
        <strain evidence="1 2">JCM 16014</strain>
    </source>
</reference>
<proteinExistence type="predicted"/>
<dbReference type="EMBL" id="BAAAQN010000017">
    <property type="protein sequence ID" value="GAA2031376.1"/>
    <property type="molecule type" value="Genomic_DNA"/>
</dbReference>
<sequence>MHHAYGTAEEVPGLLKSIASADAAERGKALSRFYAAVHHQGDVTRCTTATVPFLFQLVSAPGLPDRPAVISLLVSIGTEAIDLYDQVFIDYAGEESDHAVAADLIRGRAEAFIEFAASDDP</sequence>
<accession>A0ABN2U8N9</accession>
<protein>
    <submittedName>
        <fullName evidence="1">Uncharacterized protein</fullName>
    </submittedName>
</protein>
<keyword evidence="2" id="KW-1185">Reference proteome</keyword>
<name>A0ABN2U8N9_9ACTN</name>
<comment type="caution">
    <text evidence="1">The sequence shown here is derived from an EMBL/GenBank/DDBJ whole genome shotgun (WGS) entry which is preliminary data.</text>
</comment>